<dbReference type="Proteomes" id="UP000037600">
    <property type="component" value="Unassembled WGS sequence"/>
</dbReference>
<comment type="catalytic activity">
    <reaction evidence="1">
        <text>UDP-N-acetyl-alpha-D-muramoyl-L-alanyl-L-glutamate + ATP + H2O = UDP-N-acetyl-alpha-D-muramoyl-L-alanyl-D-glutamate + AMP + diphosphate + H(+)</text>
        <dbReference type="Rhea" id="RHEA:58812"/>
        <dbReference type="ChEBI" id="CHEBI:15377"/>
        <dbReference type="ChEBI" id="CHEBI:15378"/>
        <dbReference type="ChEBI" id="CHEBI:30616"/>
        <dbReference type="ChEBI" id="CHEBI:33019"/>
        <dbReference type="ChEBI" id="CHEBI:83900"/>
        <dbReference type="ChEBI" id="CHEBI:142725"/>
        <dbReference type="ChEBI" id="CHEBI:456215"/>
        <dbReference type="EC" id="5.1.1.23"/>
    </reaction>
</comment>
<keyword evidence="1" id="KW-0413">Isomerase</keyword>
<keyword evidence="1" id="KW-0133">Cell shape</keyword>
<keyword evidence="1" id="KW-0961">Cell wall biogenesis/degradation</keyword>
<comment type="caution">
    <text evidence="4">The sequence shown here is derived from an EMBL/GenBank/DDBJ whole genome shotgun (WGS) entry which is preliminary data.</text>
</comment>
<comment type="similarity">
    <text evidence="1">Belongs to the MurL family.</text>
</comment>
<accession>A0A0J8GSX0</accession>
<proteinExistence type="inferred from homology"/>
<dbReference type="STRING" id="1513271.XM47_07515"/>
<dbReference type="EC" id="5.1.1.23" evidence="1"/>
<feature type="domain" description="MurL C-terminal" evidence="2">
    <location>
        <begin position="309"/>
        <end position="418"/>
    </location>
</feature>
<dbReference type="AlphaFoldDB" id="A0A0J8GSX0"/>
<keyword evidence="1" id="KW-0132">Cell division</keyword>
<dbReference type="UniPathway" id="UPA00219"/>
<dbReference type="GO" id="GO:0009252">
    <property type="term" value="P:peptidoglycan biosynthetic process"/>
    <property type="evidence" value="ECO:0007669"/>
    <property type="project" value="UniProtKB-UniRule"/>
</dbReference>
<dbReference type="InterPro" id="IPR058740">
    <property type="entry name" value="MurL_N"/>
</dbReference>
<dbReference type="GO" id="GO:0005737">
    <property type="term" value="C:cytoplasm"/>
    <property type="evidence" value="ECO:0007669"/>
    <property type="project" value="UniProtKB-UniRule"/>
</dbReference>
<keyword evidence="5" id="KW-1185">Reference proteome</keyword>
<dbReference type="EMBL" id="LAZL01000009">
    <property type="protein sequence ID" value="KMT65847.1"/>
    <property type="molecule type" value="Genomic_DNA"/>
</dbReference>
<dbReference type="GO" id="GO:0016855">
    <property type="term" value="F:racemase and epimerase activity, acting on amino acids and derivatives"/>
    <property type="evidence" value="ECO:0007669"/>
    <property type="project" value="UniProtKB-UniRule"/>
</dbReference>
<name>A0A0J8GSX0_9ALTE</name>
<evidence type="ECO:0000259" key="3">
    <source>
        <dbReference type="Pfam" id="PF26299"/>
    </source>
</evidence>
<dbReference type="PATRIC" id="fig|1513271.3.peg.1539"/>
<dbReference type="HAMAP" id="MF_02209">
    <property type="entry name" value="MurL"/>
    <property type="match status" value="1"/>
</dbReference>
<reference evidence="4 5" key="1">
    <citation type="submission" date="2015-04" db="EMBL/GenBank/DDBJ databases">
        <title>Draft Genome Sequence of the Novel Agar-Digesting Marine Bacterium Q1.</title>
        <authorList>
            <person name="Li Y."/>
            <person name="Li D."/>
            <person name="Chen G."/>
            <person name="Du Z."/>
        </authorList>
    </citation>
    <scope>NUCLEOTIDE SEQUENCE [LARGE SCALE GENOMIC DNA]</scope>
    <source>
        <strain evidence="4 5">Q1</strain>
    </source>
</reference>
<keyword evidence="1" id="KW-0131">Cell cycle</keyword>
<feature type="domain" description="MurL N-terminal" evidence="3">
    <location>
        <begin position="3"/>
        <end position="287"/>
    </location>
</feature>
<evidence type="ECO:0000313" key="4">
    <source>
        <dbReference type="EMBL" id="KMT65847.1"/>
    </source>
</evidence>
<protein>
    <recommendedName>
        <fullName evidence="1">UDP-N-acetyl-alpha-D-muramoyl-L-alanyl-L-glutamate epimerase</fullName>
        <ecNumber evidence="1">5.1.1.23</ecNumber>
    </recommendedName>
    <alternativeName>
        <fullName evidence="1">UDP-MurNAc-L-Ala-L-Glu epimerase</fullName>
    </alternativeName>
</protein>
<gene>
    <name evidence="1" type="primary">murL</name>
    <name evidence="4" type="ORF">XM47_07515</name>
</gene>
<dbReference type="InterPro" id="IPR043689">
    <property type="entry name" value="MurL"/>
</dbReference>
<dbReference type="Pfam" id="PF26299">
    <property type="entry name" value="MurL_N"/>
    <property type="match status" value="1"/>
</dbReference>
<keyword evidence="1" id="KW-0573">Peptidoglycan synthesis</keyword>
<dbReference type="GO" id="GO:0008360">
    <property type="term" value="P:regulation of cell shape"/>
    <property type="evidence" value="ECO:0007669"/>
    <property type="project" value="UniProtKB-KW"/>
</dbReference>
<evidence type="ECO:0000256" key="1">
    <source>
        <dbReference type="HAMAP-Rule" id="MF_02209"/>
    </source>
</evidence>
<dbReference type="GO" id="GO:0071555">
    <property type="term" value="P:cell wall organization"/>
    <property type="evidence" value="ECO:0007669"/>
    <property type="project" value="UniProtKB-KW"/>
</dbReference>
<organism evidence="4 5">
    <name type="scientific">Catenovulum maritimum</name>
    <dbReference type="NCBI Taxonomy" id="1513271"/>
    <lineage>
        <taxon>Bacteria</taxon>
        <taxon>Pseudomonadati</taxon>
        <taxon>Pseudomonadota</taxon>
        <taxon>Gammaproteobacteria</taxon>
        <taxon>Alteromonadales</taxon>
        <taxon>Alteromonadaceae</taxon>
        <taxon>Catenovulum</taxon>
    </lineage>
</organism>
<dbReference type="GO" id="GO:0051301">
    <property type="term" value="P:cell division"/>
    <property type="evidence" value="ECO:0007669"/>
    <property type="project" value="UniProtKB-KW"/>
</dbReference>
<evidence type="ECO:0000259" key="2">
    <source>
        <dbReference type="Pfam" id="PF26298"/>
    </source>
</evidence>
<sequence>MTARAFVFKDFKFDPVSNSLKLNYALDDYEFTETFIFDAKLNIDTSSQSIISAFKVLHLIAGVSYLKIYPFAKIQYSDYELTNTQADFYHKLYQNGLAEFAYRNNLDLTESLVFPSCSANQHSEPDSGATRIKAINKEATSIKPLVLIGGGKDSLVSVEAIKANTDKACLFALNPAKPILDCIEKSSLSSLIVKRQLDPLLFELNEKGALNGHVPITAIVSSVAYICAISGGFTDVITSNESSANEATVVNNGQEINHQYSKSLEFESDFSNFIQQQTQTQINYFSLLRQFTEMQIVREFVKTDEYDSVFTSCNRAFRIFREKSKQRWCLECPKCHFVHLMFAVSGARFERLEAIFSGNPLTQEDNLESYRQLVGLTETKPWECVGEVLESATAIYALSLKPESANFILVVKLMPEILKRFSISELESAYNQMSDLRSQHNIPQQYLGYFND</sequence>
<dbReference type="InterPro" id="IPR058741">
    <property type="entry name" value="MurL_C"/>
</dbReference>
<comment type="function">
    <text evidence="1">Cell wall formation. Catalyzes epimerization of the terminal L-glutamate in UDP-N-acetyl-alpha-D-muramoyl-L-alanyl-L-glutamate.</text>
</comment>
<evidence type="ECO:0000313" key="5">
    <source>
        <dbReference type="Proteomes" id="UP000037600"/>
    </source>
</evidence>
<comment type="pathway">
    <text evidence="1">Cell wall biogenesis; peptidoglycan biosynthesis.</text>
</comment>
<dbReference type="Pfam" id="PF26298">
    <property type="entry name" value="MurL_epimerase_C"/>
    <property type="match status" value="1"/>
</dbReference>